<comment type="caution">
    <text evidence="1">The sequence shown here is derived from an EMBL/GenBank/DDBJ whole genome shotgun (WGS) entry which is preliminary data.</text>
</comment>
<name>A0A117NFN6_PICGL</name>
<keyword evidence="1" id="KW-0496">Mitochondrion</keyword>
<proteinExistence type="predicted"/>
<organism evidence="1">
    <name type="scientific">Picea glauca</name>
    <name type="common">White spruce</name>
    <name type="synonym">Pinus glauca</name>
    <dbReference type="NCBI Taxonomy" id="3330"/>
    <lineage>
        <taxon>Eukaryota</taxon>
        <taxon>Viridiplantae</taxon>
        <taxon>Streptophyta</taxon>
        <taxon>Embryophyta</taxon>
        <taxon>Tracheophyta</taxon>
        <taxon>Spermatophyta</taxon>
        <taxon>Pinopsida</taxon>
        <taxon>Pinidae</taxon>
        <taxon>Conifers I</taxon>
        <taxon>Pinales</taxon>
        <taxon>Pinaceae</taxon>
        <taxon>Picea</taxon>
    </lineage>
</organism>
<evidence type="ECO:0000313" key="1">
    <source>
        <dbReference type="EMBL" id="KUM45543.1"/>
    </source>
</evidence>
<dbReference type="AlphaFoldDB" id="A0A117NFN6"/>
<reference evidence="1" key="1">
    <citation type="journal article" date="2015" name="Genome Biol. Evol.">
        <title>Organellar Genomes of White Spruce (Picea glauca): Assembly and Annotation.</title>
        <authorList>
            <person name="Jackman S.D."/>
            <person name="Warren R.L."/>
            <person name="Gibb E.A."/>
            <person name="Vandervalk B.P."/>
            <person name="Mohamadi H."/>
            <person name="Chu J."/>
            <person name="Raymond A."/>
            <person name="Pleasance S."/>
            <person name="Coope R."/>
            <person name="Wildung M.R."/>
            <person name="Ritland C.E."/>
            <person name="Bousquet J."/>
            <person name="Jones S.J."/>
            <person name="Bohlmann J."/>
            <person name="Birol I."/>
        </authorList>
    </citation>
    <scope>NUCLEOTIDE SEQUENCE [LARGE SCALE GENOMIC DNA]</scope>
    <source>
        <tissue evidence="1">Flushing bud</tissue>
    </source>
</reference>
<dbReference type="EMBL" id="LKAM01000018">
    <property type="protein sequence ID" value="KUM45543.1"/>
    <property type="molecule type" value="Genomic_DNA"/>
</dbReference>
<sequence length="65" mass="7811">MKIVDLGHDFFLIQFEKREDYFKPEWWGRRPVDHCGPLFYYTEMVHKFKTISGENIQNNGLGSFP</sequence>
<protein>
    <submittedName>
        <fullName evidence="1">Uncharacterized protein</fullName>
    </submittedName>
</protein>
<gene>
    <name evidence="1" type="ORF">ABT39_MTgene2645</name>
</gene>
<accession>A0A117NFN6</accession>
<geneLocation type="mitochondrion" evidence="1"/>